<dbReference type="Proteomes" id="UP000263642">
    <property type="component" value="Unassembled WGS sequence"/>
</dbReference>
<dbReference type="EMBL" id="DQAY01000194">
    <property type="protein sequence ID" value="HCO27313.1"/>
    <property type="molecule type" value="Genomic_DNA"/>
</dbReference>
<sequence>MMGEVNSEDVLVSVIIVNYNSGDKLALCVGSIFETNSHTEVVIVDNASSDNSLAELNSRFPDEPRIQFVLNQENLGFAVACNQGARRAGGEYLLYLNPDCKLHENAITIMIDCLNDNPKAGMVGGQILNSDGSEQVGGRRTVPTPWRTLVRVFRLSFLSKRYPGLFSDFNLHQQPLPDQPIEVEAISGACMLVPRKVYEQVGGLDENYFLHCEDLDWCMSFRQQGWNVMFVPDAKISHFQGACSRSRRVFVEWYKHKGMLRFYRKYFRHQYPGVLMWLVAFGVWLRFGLLACYFSIRQFLRWLKCAWT</sequence>
<dbReference type="Gene3D" id="3.90.550.10">
    <property type="entry name" value="Spore Coat Polysaccharide Biosynthesis Protein SpsA, Chain A"/>
    <property type="match status" value="1"/>
</dbReference>
<keyword evidence="3" id="KW-0808">Transferase</keyword>
<gene>
    <name evidence="3" type="ORF">DIT97_31525</name>
</gene>
<evidence type="ECO:0000313" key="4">
    <source>
        <dbReference type="Proteomes" id="UP000263642"/>
    </source>
</evidence>
<evidence type="ECO:0000313" key="3">
    <source>
        <dbReference type="EMBL" id="HCO27313.1"/>
    </source>
</evidence>
<dbReference type="PANTHER" id="PTHR43179:SF7">
    <property type="entry name" value="RHAMNOSYLTRANSFERASE WBBL"/>
    <property type="match status" value="1"/>
</dbReference>
<reference evidence="3 4" key="1">
    <citation type="journal article" date="2018" name="Nat. Biotechnol.">
        <title>A standardized bacterial taxonomy based on genome phylogeny substantially revises the tree of life.</title>
        <authorList>
            <person name="Parks D.H."/>
            <person name="Chuvochina M."/>
            <person name="Waite D.W."/>
            <person name="Rinke C."/>
            <person name="Skarshewski A."/>
            <person name="Chaumeil P.A."/>
            <person name="Hugenholtz P."/>
        </authorList>
    </citation>
    <scope>NUCLEOTIDE SEQUENCE [LARGE SCALE GENOMIC DNA]</scope>
    <source>
        <strain evidence="3">UBA9375</strain>
    </source>
</reference>
<evidence type="ECO:0000256" key="1">
    <source>
        <dbReference type="SAM" id="Phobius"/>
    </source>
</evidence>
<proteinExistence type="predicted"/>
<protein>
    <submittedName>
        <fullName evidence="3">dTDP-Rha--alpha-D-GlcNAc-pyrophosphate polyprenol alpha-3-L-rhamnosyltransferase</fullName>
    </submittedName>
</protein>
<dbReference type="PANTHER" id="PTHR43179">
    <property type="entry name" value="RHAMNOSYLTRANSFERASE WBBL"/>
    <property type="match status" value="1"/>
</dbReference>
<dbReference type="Pfam" id="PF00535">
    <property type="entry name" value="Glycos_transf_2"/>
    <property type="match status" value="1"/>
</dbReference>
<feature type="transmembrane region" description="Helical" evidence="1">
    <location>
        <begin position="274"/>
        <end position="294"/>
    </location>
</feature>
<keyword evidence="1" id="KW-0472">Membrane</keyword>
<dbReference type="RefSeq" id="WP_278447259.1">
    <property type="nucleotide sequence ID" value="NZ_CAXBMG010000033.1"/>
</dbReference>
<dbReference type="AlphaFoldDB" id="A0A3D3REQ9"/>
<name>A0A3D3REQ9_9PLAN</name>
<keyword evidence="1" id="KW-0812">Transmembrane</keyword>
<keyword evidence="1" id="KW-1133">Transmembrane helix</keyword>
<dbReference type="InterPro" id="IPR001173">
    <property type="entry name" value="Glyco_trans_2-like"/>
</dbReference>
<accession>A0A3D3REQ9</accession>
<comment type="caution">
    <text evidence="3">The sequence shown here is derived from an EMBL/GenBank/DDBJ whole genome shotgun (WGS) entry which is preliminary data.</text>
</comment>
<feature type="domain" description="Glycosyltransferase 2-like" evidence="2">
    <location>
        <begin position="13"/>
        <end position="148"/>
    </location>
</feature>
<dbReference type="CDD" id="cd04186">
    <property type="entry name" value="GT_2_like_c"/>
    <property type="match status" value="1"/>
</dbReference>
<dbReference type="SUPFAM" id="SSF53448">
    <property type="entry name" value="Nucleotide-diphospho-sugar transferases"/>
    <property type="match status" value="1"/>
</dbReference>
<dbReference type="InterPro" id="IPR029044">
    <property type="entry name" value="Nucleotide-diphossugar_trans"/>
</dbReference>
<evidence type="ECO:0000259" key="2">
    <source>
        <dbReference type="Pfam" id="PF00535"/>
    </source>
</evidence>
<dbReference type="GO" id="GO:0016740">
    <property type="term" value="F:transferase activity"/>
    <property type="evidence" value="ECO:0007669"/>
    <property type="project" value="UniProtKB-KW"/>
</dbReference>
<organism evidence="3 4">
    <name type="scientific">Gimesia maris</name>
    <dbReference type="NCBI Taxonomy" id="122"/>
    <lineage>
        <taxon>Bacteria</taxon>
        <taxon>Pseudomonadati</taxon>
        <taxon>Planctomycetota</taxon>
        <taxon>Planctomycetia</taxon>
        <taxon>Planctomycetales</taxon>
        <taxon>Planctomycetaceae</taxon>
        <taxon>Gimesia</taxon>
    </lineage>
</organism>